<organism evidence="2 3">
    <name type="scientific">Melanomma pulvis-pyrius CBS 109.77</name>
    <dbReference type="NCBI Taxonomy" id="1314802"/>
    <lineage>
        <taxon>Eukaryota</taxon>
        <taxon>Fungi</taxon>
        <taxon>Dikarya</taxon>
        <taxon>Ascomycota</taxon>
        <taxon>Pezizomycotina</taxon>
        <taxon>Dothideomycetes</taxon>
        <taxon>Pleosporomycetidae</taxon>
        <taxon>Pleosporales</taxon>
        <taxon>Melanommataceae</taxon>
        <taxon>Melanomma</taxon>
    </lineage>
</organism>
<feature type="compositionally biased region" description="Basic residues" evidence="1">
    <location>
        <begin position="1"/>
        <end position="13"/>
    </location>
</feature>
<keyword evidence="3" id="KW-1185">Reference proteome</keyword>
<dbReference type="EMBL" id="MU001817">
    <property type="protein sequence ID" value="KAF2796991.1"/>
    <property type="molecule type" value="Genomic_DNA"/>
</dbReference>
<reference evidence="2" key="1">
    <citation type="journal article" date="2020" name="Stud. Mycol.">
        <title>101 Dothideomycetes genomes: a test case for predicting lifestyles and emergence of pathogens.</title>
        <authorList>
            <person name="Haridas S."/>
            <person name="Albert R."/>
            <person name="Binder M."/>
            <person name="Bloem J."/>
            <person name="Labutti K."/>
            <person name="Salamov A."/>
            <person name="Andreopoulos B."/>
            <person name="Baker S."/>
            <person name="Barry K."/>
            <person name="Bills G."/>
            <person name="Bluhm B."/>
            <person name="Cannon C."/>
            <person name="Castanera R."/>
            <person name="Culley D."/>
            <person name="Daum C."/>
            <person name="Ezra D."/>
            <person name="Gonzalez J."/>
            <person name="Henrissat B."/>
            <person name="Kuo A."/>
            <person name="Liang C."/>
            <person name="Lipzen A."/>
            <person name="Lutzoni F."/>
            <person name="Magnuson J."/>
            <person name="Mondo S."/>
            <person name="Nolan M."/>
            <person name="Ohm R."/>
            <person name="Pangilinan J."/>
            <person name="Park H.-J."/>
            <person name="Ramirez L."/>
            <person name="Alfaro M."/>
            <person name="Sun H."/>
            <person name="Tritt A."/>
            <person name="Yoshinaga Y."/>
            <person name="Zwiers L.-H."/>
            <person name="Turgeon B."/>
            <person name="Goodwin S."/>
            <person name="Spatafora J."/>
            <person name="Crous P."/>
            <person name="Grigoriev I."/>
        </authorList>
    </citation>
    <scope>NUCLEOTIDE SEQUENCE</scope>
    <source>
        <strain evidence="2">CBS 109.77</strain>
    </source>
</reference>
<accession>A0A6A6XKK0</accession>
<dbReference type="AlphaFoldDB" id="A0A6A6XKK0"/>
<dbReference type="Proteomes" id="UP000799757">
    <property type="component" value="Unassembled WGS sequence"/>
</dbReference>
<gene>
    <name evidence="2" type="ORF">K505DRAFT_415371</name>
</gene>
<proteinExistence type="predicted"/>
<evidence type="ECO:0000256" key="1">
    <source>
        <dbReference type="SAM" id="MobiDB-lite"/>
    </source>
</evidence>
<feature type="compositionally biased region" description="Basic and acidic residues" evidence="1">
    <location>
        <begin position="51"/>
        <end position="61"/>
    </location>
</feature>
<feature type="region of interest" description="Disordered" evidence="1">
    <location>
        <begin position="1"/>
        <end position="152"/>
    </location>
</feature>
<feature type="region of interest" description="Disordered" evidence="1">
    <location>
        <begin position="659"/>
        <end position="705"/>
    </location>
</feature>
<feature type="compositionally biased region" description="Low complexity" evidence="1">
    <location>
        <begin position="130"/>
        <end position="144"/>
    </location>
</feature>
<feature type="compositionally biased region" description="Polar residues" evidence="1">
    <location>
        <begin position="37"/>
        <end position="48"/>
    </location>
</feature>
<sequence length="877" mass="97603">MYLRHKNLRHAPRRYQGDGTYSGHSPSPPKLDDDETFTSSGPASSNPQTRHHSESQPDFRRSSPPHSPLEKSPAPNASSPHNQAAASVLKEHPDTQPCKMANIKKVRTRNPDSQAPARRRGRPKAHSHDASSNSDLSDSDTNIDTNEEPGLVITSGKPAAFPSLEHIQNVTVPILGEVSETQQGRHGVERLMNDRFREGQKVKQMYTNKRFPSDMSTGERKWYTDLKACLQISDNENMISFHSLWPSLRQTIMDEIADECVGVYNSNYYPVVSLLNINTSELSTIIKENNELFYGDDELPAHILELKRQFPNDPIDPDTPPPQEIVKAIKYLMQNHLPCSLLGEWQFPMPRVEAFNPLPTPTPTPDAPEPLVSSGDGISVNPLIQTSSPSDDRMIPKTKAHKRPQQAEECESPQSLKKPTHVTSSYPPSSPARGPRESGLWKASAGLHAPPSRSWSSQRTRLIQRPSNPIAGSLHSSQQRPQTPVVQDPFRLQQLARLATDAPSLQTSFQQQSPSKISRTRETTSHTLPSRPSQPSPSSNGQPPQSLPIFSTRSANTQWSKGPHGESTTATQSPYIRGGYDPGIGYSQSPSSSFNQQDLLIESEPFASSPHGNPRLNTNDPYFLSSESLSTLIPYQWQHQHGAGGYPNLTSALAPGQARHYAQTQHHHRRGQHLDVRRNQGSSRIPPPWQQTSSPGRILSRHHASDSCQQIQVQTPISASPQTPVHNPNLAYSKTLAHNLPIIRSQTPSFNQQQSGGYRPCITQSQSCPTVLTNLEAQLRQHNQQLLAHDQQLLTHAQSEARLQTQSYANMSQNMQAQQIQNWGISSQYQGETLPLTTAPKDGMVNVRSVQDVNRLMDSPLKRSAQHKFEEDKRYVN</sequence>
<feature type="compositionally biased region" description="Polar residues" evidence="1">
    <location>
        <begin position="549"/>
        <end position="574"/>
    </location>
</feature>
<feature type="compositionally biased region" description="Polar residues" evidence="1">
    <location>
        <begin position="503"/>
        <end position="517"/>
    </location>
</feature>
<feature type="compositionally biased region" description="Polar residues" evidence="1">
    <location>
        <begin position="412"/>
        <end position="427"/>
    </location>
</feature>
<protein>
    <submittedName>
        <fullName evidence="2">Uncharacterized protein</fullName>
    </submittedName>
</protein>
<feature type="region of interest" description="Disordered" evidence="1">
    <location>
        <begin position="502"/>
        <end position="593"/>
    </location>
</feature>
<name>A0A6A6XKK0_9PLEO</name>
<feature type="region of interest" description="Disordered" evidence="1">
    <location>
        <begin position="356"/>
        <end position="461"/>
    </location>
</feature>
<feature type="compositionally biased region" description="Low complexity" evidence="1">
    <location>
        <begin position="529"/>
        <end position="548"/>
    </location>
</feature>
<feature type="compositionally biased region" description="Polar residues" evidence="1">
    <location>
        <begin position="75"/>
        <end position="85"/>
    </location>
</feature>
<evidence type="ECO:0000313" key="3">
    <source>
        <dbReference type="Proteomes" id="UP000799757"/>
    </source>
</evidence>
<dbReference type="OrthoDB" id="3801597at2759"/>
<evidence type="ECO:0000313" key="2">
    <source>
        <dbReference type="EMBL" id="KAF2796991.1"/>
    </source>
</evidence>
<feature type="compositionally biased region" description="Pro residues" evidence="1">
    <location>
        <begin position="358"/>
        <end position="368"/>
    </location>
</feature>